<sequence length="689" mass="69660">MLAIYLAVGALAADCNSGDASSNCGGANCEMVGTTQICTQCNTDYVPINGKCMAKANGEATSAGCKKANADEAGDQTCGKCGAGYFLHKGGCYKFGSTVATLICNDPAASSRGRAVAVDGVCSECNATGGFFKNPAASDATKQSCIACGDEIGADQYKGRSNCAMCTAPAASNSGGTATCTKCASPKYLKAGACIDSCASDNTEFAKEDAANENKCVSCGDQTDGVEGCNTCTYDSVTKKVICTKCSGSNYLKTVAGTTTCVADCGTGFFNNDKGGASTNLKVCSLCAANCLTCTDGTDTKCKSCTADTYFLGAENGQAGKCVSCGDASGSSWKGVANCAKCNKPANQNTPAVCTECADNYYLKTDGTPSCVTNCGEGFFPTTVNSIKKCVPCSETSNGGIANCAKCSLTASPARAGAAVTCTECGSGKKLSSLGDACLDNCPAGTYDDNNVCKSCNTIAGCSTCSSGTVCTKCETGKIVKTADGATSCIDESACNNGFFVKEQDGSKTCEACDSTCKTCSGAAAQCTSCNTDKPYLKKTQSTDQTGTCVDAAGCTNGNTHYADDADPKTCKTCAEGTFEGCETCEKSTEGAVVCKTCGSQKKIRPDKKGCIDACPPDVSTEKGGVCECVEGYAPTADGSSCASFSANRSGLSTGAIAGISVAAVVACPVLLTGYLPLHNEQSKQSYYC</sequence>
<dbReference type="Gene3D" id="2.10.220.10">
    <property type="entry name" value="Hormone Receptor, Insulin-like Growth Factor Receptor 1, Chain A, domain 2"/>
    <property type="match status" value="5"/>
</dbReference>
<dbReference type="EMBL" id="AHHH01000274">
    <property type="protein sequence ID" value="ESU40236.1"/>
    <property type="molecule type" value="Genomic_DNA"/>
</dbReference>
<reference evidence="4" key="1">
    <citation type="submission" date="2012-02" db="EMBL/GenBank/DDBJ databases">
        <title>Genome sequencing of Giardia lamblia Genotypes A2 and B isolates (DH and GS) and comparative analysis with the genomes of Genotypes A1 and E (WB and Pig).</title>
        <authorList>
            <person name="Adam R."/>
            <person name="Dahlstrom E."/>
            <person name="Martens C."/>
            <person name="Bruno D."/>
            <person name="Barbian K."/>
            <person name="Porcella S.F."/>
            <person name="Nash T."/>
        </authorList>
    </citation>
    <scope>NUCLEOTIDE SEQUENCE</scope>
    <source>
        <strain evidence="4">GS</strain>
    </source>
</reference>
<keyword evidence="1" id="KW-0472">Membrane</keyword>
<dbReference type="Proteomes" id="UP000018040">
    <property type="component" value="Unassembled WGS sequence"/>
</dbReference>
<dbReference type="OrthoDB" id="300641at2759"/>
<gene>
    <name evidence="3" type="ORF">GSB_155327</name>
</gene>
<reference evidence="3 4" key="2">
    <citation type="journal article" date="2013" name="Genome Biol. Evol.">
        <title>Genome sequencing of Giardia lamblia genotypes A2 and B isolates (DH and GS) and comparative analysis with the genomes of genotypes A1 and E (WB and Pig).</title>
        <authorList>
            <person name="Adam R.D."/>
            <person name="Dahlstrom E.W."/>
            <person name="Martens C.A."/>
            <person name="Bruno D.P."/>
            <person name="Barbian K.D."/>
            <person name="Ricklefs S.M."/>
            <person name="Hernandez M.M."/>
            <person name="Narla N.P."/>
            <person name="Patel R.B."/>
            <person name="Porcella S.F."/>
            <person name="Nash T.E."/>
        </authorList>
    </citation>
    <scope>NUCLEOTIDE SEQUENCE [LARGE SCALE GENOMIC DNA]</scope>
    <source>
        <strain evidence="3 4">GS</strain>
    </source>
</reference>
<dbReference type="PANTHER" id="PTHR23275:SF100">
    <property type="entry name" value="EGF-LIKE DOMAIN-CONTAINING PROTEIN"/>
    <property type="match status" value="1"/>
</dbReference>
<accession>V6TNF1</accession>
<keyword evidence="2" id="KW-0732">Signal</keyword>
<dbReference type="VEuPathDB" id="GiardiaDB:GL50581_2487"/>
<feature type="chain" id="PRO_5004753513" evidence="2">
    <location>
        <begin position="21"/>
        <end position="689"/>
    </location>
</feature>
<name>V6TNF1_GIAIN</name>
<evidence type="ECO:0000313" key="3">
    <source>
        <dbReference type="EMBL" id="ESU40236.1"/>
    </source>
</evidence>
<dbReference type="InterPro" id="IPR006212">
    <property type="entry name" value="Furin_repeat"/>
</dbReference>
<feature type="transmembrane region" description="Helical" evidence="1">
    <location>
        <begin position="656"/>
        <end position="678"/>
    </location>
</feature>
<proteinExistence type="predicted"/>
<dbReference type="AlphaFoldDB" id="V6TNF1"/>
<dbReference type="SUPFAM" id="SSF57184">
    <property type="entry name" value="Growth factor receptor domain"/>
    <property type="match status" value="3"/>
</dbReference>
<dbReference type="SMART" id="SM00261">
    <property type="entry name" value="FU"/>
    <property type="match status" value="8"/>
</dbReference>
<evidence type="ECO:0000313" key="4">
    <source>
        <dbReference type="Proteomes" id="UP000018040"/>
    </source>
</evidence>
<evidence type="ECO:0000256" key="1">
    <source>
        <dbReference type="SAM" id="Phobius"/>
    </source>
</evidence>
<dbReference type="InterPro" id="IPR052798">
    <property type="entry name" value="Giardia_VSA"/>
</dbReference>
<keyword evidence="1" id="KW-0812">Transmembrane</keyword>
<feature type="signal peptide" evidence="2">
    <location>
        <begin position="1"/>
        <end position="20"/>
    </location>
</feature>
<keyword evidence="1" id="KW-1133">Transmembrane helix</keyword>
<comment type="caution">
    <text evidence="3">The sequence shown here is derived from an EMBL/GenBank/DDBJ whole genome shotgun (WGS) entry which is preliminary data.</text>
</comment>
<evidence type="ECO:0000256" key="2">
    <source>
        <dbReference type="SAM" id="SignalP"/>
    </source>
</evidence>
<organism evidence="3 4">
    <name type="scientific">Giardia intestinalis</name>
    <name type="common">Giardia lamblia</name>
    <dbReference type="NCBI Taxonomy" id="5741"/>
    <lineage>
        <taxon>Eukaryota</taxon>
        <taxon>Metamonada</taxon>
        <taxon>Diplomonadida</taxon>
        <taxon>Hexamitidae</taxon>
        <taxon>Giardiinae</taxon>
        <taxon>Giardia</taxon>
    </lineage>
</organism>
<dbReference type="PANTHER" id="PTHR23275">
    <property type="entry name" value="CABRIOLET.-RELATED"/>
    <property type="match status" value="1"/>
</dbReference>
<dbReference type="InterPro" id="IPR009030">
    <property type="entry name" value="Growth_fac_rcpt_cys_sf"/>
</dbReference>
<dbReference type="VEuPathDB" id="GiardiaDB:QR46_4899"/>
<protein>
    <submittedName>
        <fullName evidence="3">Variant-specific surface protein</fullName>
    </submittedName>
</protein>